<dbReference type="Proteomes" id="UP000050381">
    <property type="component" value="Unassembled WGS sequence"/>
</dbReference>
<accession>A0A0P9NLE9</accession>
<reference evidence="1 2" key="1">
    <citation type="submission" date="2015-09" db="EMBL/GenBank/DDBJ databases">
        <title>Genome announcement of multiple Pseudomonas syringae strains.</title>
        <authorList>
            <person name="Thakur S."/>
            <person name="Wang P.W."/>
            <person name="Gong Y."/>
            <person name="Weir B.S."/>
            <person name="Guttman D.S."/>
        </authorList>
    </citation>
    <scope>NUCLEOTIDE SEQUENCE [LARGE SCALE GENOMIC DNA]</scope>
    <source>
        <strain evidence="1 2">ICMP9419</strain>
    </source>
</reference>
<dbReference type="EMBL" id="LJQD01000122">
    <property type="protein sequence ID" value="KPW98233.1"/>
    <property type="molecule type" value="Genomic_DNA"/>
</dbReference>
<name>A0A0P9NLE9_PSESX</name>
<proteinExistence type="predicted"/>
<evidence type="ECO:0000313" key="1">
    <source>
        <dbReference type="EMBL" id="KPW98233.1"/>
    </source>
</evidence>
<gene>
    <name evidence="1" type="ORF">ALO79_01681</name>
</gene>
<dbReference type="AlphaFoldDB" id="A0A0P9NLE9"/>
<comment type="caution">
    <text evidence="1">The sequence shown here is derived from an EMBL/GenBank/DDBJ whole genome shotgun (WGS) entry which is preliminary data.</text>
</comment>
<evidence type="ECO:0000313" key="2">
    <source>
        <dbReference type="Proteomes" id="UP000050381"/>
    </source>
</evidence>
<sequence>MRLKTDDLGGVYADALGLVHFLFHCSPHLYQRHIKITFPGKVYIATFSASLTLKIIL</sequence>
<organism evidence="1 2">
    <name type="scientific">Pseudomonas syringae pv. castaneae</name>
    <dbReference type="NCBI Taxonomy" id="264450"/>
    <lineage>
        <taxon>Bacteria</taxon>
        <taxon>Pseudomonadati</taxon>
        <taxon>Pseudomonadota</taxon>
        <taxon>Gammaproteobacteria</taxon>
        <taxon>Pseudomonadales</taxon>
        <taxon>Pseudomonadaceae</taxon>
        <taxon>Pseudomonas</taxon>
        <taxon>Pseudomonas syringae</taxon>
    </lineage>
</organism>
<protein>
    <submittedName>
        <fullName evidence="1">Uncharacterized protein</fullName>
    </submittedName>
</protein>